<dbReference type="Gene3D" id="3.20.80.10">
    <property type="entry name" value="Regulatory factor, effector binding domain"/>
    <property type="match status" value="1"/>
</dbReference>
<dbReference type="PANTHER" id="PTHR30204:SF69">
    <property type="entry name" value="MERR-FAMILY TRANSCRIPTIONAL REGULATOR"/>
    <property type="match status" value="1"/>
</dbReference>
<reference evidence="6 7" key="1">
    <citation type="submission" date="2023-03" db="EMBL/GenBank/DDBJ databases">
        <authorList>
            <person name="Shen W."/>
            <person name="Cai J."/>
        </authorList>
    </citation>
    <scope>NUCLEOTIDE SEQUENCE [LARGE SCALE GENOMIC DNA]</scope>
    <source>
        <strain evidence="6 7">D6-4</strain>
    </source>
</reference>
<dbReference type="PANTHER" id="PTHR30204">
    <property type="entry name" value="REDOX-CYCLING DRUG-SENSING TRANSCRIPTIONAL ACTIVATOR SOXR"/>
    <property type="match status" value="1"/>
</dbReference>
<dbReference type="Gene3D" id="1.10.1660.10">
    <property type="match status" value="1"/>
</dbReference>
<organism evidence="6 7">
    <name type="scientific">Enterococcus hulanensis</name>
    <dbReference type="NCBI Taxonomy" id="2559929"/>
    <lineage>
        <taxon>Bacteria</taxon>
        <taxon>Bacillati</taxon>
        <taxon>Bacillota</taxon>
        <taxon>Bacilli</taxon>
        <taxon>Lactobacillales</taxon>
        <taxon>Enterococcaceae</taxon>
        <taxon>Enterococcus</taxon>
    </lineage>
</organism>
<accession>A0ABU3F3V6</accession>
<dbReference type="SUPFAM" id="SSF55136">
    <property type="entry name" value="Probable bacterial effector-binding domain"/>
    <property type="match status" value="1"/>
</dbReference>
<dbReference type="Pfam" id="PF13411">
    <property type="entry name" value="MerR_1"/>
    <property type="match status" value="1"/>
</dbReference>
<sequence length="263" mass="30758">MLSISQFSRVSHITAKTLRYYDEIDLLKPEVVDADNGYRYYSSEQLVTAFKIQKLKHYEFRLAEIRLALEDEAYLLDRMIEEQQEIQQKITDYHSIQAAIETDIAILAEGGSFMCNQELPIEIVEEVSWDVVSIRKTINIKDFDQLMTAVYKKVEEEQATPTYAPLTLYHSPEYTPESYDIEIAIPILEEQLRTRRLQAEHCVKYHFHGNYQELPAAYTQVAKWIDDHEYEIIDAAFEVYLTDPSETPADENEVDIYLPVKIK</sequence>
<dbReference type="InterPro" id="IPR047057">
    <property type="entry name" value="MerR_fam"/>
</dbReference>
<proteinExistence type="predicted"/>
<dbReference type="SMART" id="SM00422">
    <property type="entry name" value="HTH_MERR"/>
    <property type="match status" value="1"/>
</dbReference>
<evidence type="ECO:0000256" key="2">
    <source>
        <dbReference type="ARBA" id="ARBA00023015"/>
    </source>
</evidence>
<keyword evidence="2" id="KW-0805">Transcription regulation</keyword>
<dbReference type="PROSITE" id="PS50937">
    <property type="entry name" value="HTH_MERR_2"/>
    <property type="match status" value="1"/>
</dbReference>
<keyword evidence="3" id="KW-0238">DNA-binding</keyword>
<evidence type="ECO:0000256" key="4">
    <source>
        <dbReference type="ARBA" id="ARBA00023163"/>
    </source>
</evidence>
<dbReference type="SMART" id="SM00871">
    <property type="entry name" value="AraC_E_bind"/>
    <property type="match status" value="1"/>
</dbReference>
<evidence type="ECO:0000313" key="6">
    <source>
        <dbReference type="EMBL" id="MDT2600841.1"/>
    </source>
</evidence>
<dbReference type="Pfam" id="PF06445">
    <property type="entry name" value="GyrI-like"/>
    <property type="match status" value="1"/>
</dbReference>
<gene>
    <name evidence="6" type="ORF">P7D85_13725</name>
</gene>
<dbReference type="InterPro" id="IPR000551">
    <property type="entry name" value="MerR-type_HTH_dom"/>
</dbReference>
<keyword evidence="4" id="KW-0804">Transcription</keyword>
<dbReference type="Proteomes" id="UP001252875">
    <property type="component" value="Unassembled WGS sequence"/>
</dbReference>
<evidence type="ECO:0000259" key="5">
    <source>
        <dbReference type="PROSITE" id="PS50937"/>
    </source>
</evidence>
<dbReference type="SUPFAM" id="SSF46955">
    <property type="entry name" value="Putative DNA-binding domain"/>
    <property type="match status" value="1"/>
</dbReference>
<evidence type="ECO:0000313" key="7">
    <source>
        <dbReference type="Proteomes" id="UP001252875"/>
    </source>
</evidence>
<keyword evidence="1" id="KW-0678">Repressor</keyword>
<comment type="caution">
    <text evidence="6">The sequence shown here is derived from an EMBL/GenBank/DDBJ whole genome shotgun (WGS) entry which is preliminary data.</text>
</comment>
<keyword evidence="7" id="KW-1185">Reference proteome</keyword>
<protein>
    <submittedName>
        <fullName evidence="6">MerR family transcriptional regulator</fullName>
    </submittedName>
</protein>
<dbReference type="RefSeq" id="WP_311823038.1">
    <property type="nucleotide sequence ID" value="NZ_JARPYF010000008.1"/>
</dbReference>
<dbReference type="InterPro" id="IPR029442">
    <property type="entry name" value="GyrI-like"/>
</dbReference>
<dbReference type="InterPro" id="IPR011256">
    <property type="entry name" value="Reg_factor_effector_dom_sf"/>
</dbReference>
<feature type="domain" description="HTH merR-type" evidence="5">
    <location>
        <begin position="1"/>
        <end position="71"/>
    </location>
</feature>
<evidence type="ECO:0000256" key="1">
    <source>
        <dbReference type="ARBA" id="ARBA00022491"/>
    </source>
</evidence>
<dbReference type="InterPro" id="IPR009061">
    <property type="entry name" value="DNA-bd_dom_put_sf"/>
</dbReference>
<dbReference type="InterPro" id="IPR010499">
    <property type="entry name" value="AraC_E-bd"/>
</dbReference>
<name>A0ABU3F3V6_9ENTE</name>
<dbReference type="EMBL" id="JARPYI010000008">
    <property type="protein sequence ID" value="MDT2600841.1"/>
    <property type="molecule type" value="Genomic_DNA"/>
</dbReference>
<evidence type="ECO:0000256" key="3">
    <source>
        <dbReference type="ARBA" id="ARBA00023125"/>
    </source>
</evidence>